<dbReference type="EMBL" id="UINC01046767">
    <property type="protein sequence ID" value="SVB55182.1"/>
    <property type="molecule type" value="Genomic_DNA"/>
</dbReference>
<dbReference type="AlphaFoldDB" id="A0A382EXV5"/>
<sequence>MTLWILGDSFCVDSELINPAPVIWQWHRVLTNNLKIKNIKVIAEFGSSNEYIIMCLINVMKEAKENDIIIVQTTESHRYWFLEKHPWYSNIYGMIDKDKTFNGLINKNEVKAVELYYKHIQNEEKDKLRLDSYYALLNEFNKNLAKRNIKMYVLPGFQMPHYFTINGYNVKGTLNDISISEFTSDKEGEEWFIKNQEPDRRLNHMTKDNHIILADKLYETIKYKKDLDLTSGFRQRFLNLLTGNMFKGQLNPTPIGKVSAAGTGMQHRIKDENNYL</sequence>
<reference evidence="1" key="1">
    <citation type="submission" date="2018-05" db="EMBL/GenBank/DDBJ databases">
        <authorList>
            <person name="Lanie J.A."/>
            <person name="Ng W.-L."/>
            <person name="Kazmierczak K.M."/>
            <person name="Andrzejewski T.M."/>
            <person name="Davidsen T.M."/>
            <person name="Wayne K.J."/>
            <person name="Tettelin H."/>
            <person name="Glass J.I."/>
            <person name="Rusch D."/>
            <person name="Podicherti R."/>
            <person name="Tsui H.-C.T."/>
            <person name="Winkler M.E."/>
        </authorList>
    </citation>
    <scope>NUCLEOTIDE SEQUENCE</scope>
</reference>
<gene>
    <name evidence="1" type="ORF">METZ01_LOCUS208036</name>
</gene>
<protein>
    <submittedName>
        <fullName evidence="1">Uncharacterized protein</fullName>
    </submittedName>
</protein>
<proteinExistence type="predicted"/>
<organism evidence="1">
    <name type="scientific">marine metagenome</name>
    <dbReference type="NCBI Taxonomy" id="408172"/>
    <lineage>
        <taxon>unclassified sequences</taxon>
        <taxon>metagenomes</taxon>
        <taxon>ecological metagenomes</taxon>
    </lineage>
</organism>
<name>A0A382EXV5_9ZZZZ</name>
<evidence type="ECO:0000313" key="1">
    <source>
        <dbReference type="EMBL" id="SVB55182.1"/>
    </source>
</evidence>
<accession>A0A382EXV5</accession>